<sequence>DSEAAGEIEPTARRPRGRPAGSRNKPKPPVVCTREFPDVLRPIILEIGDGNDVVEAISRFAWRRQRGFCVLAAAGAVSDVTLRQFAGAGDGHGHGRGFLTLRGRFVILSLSAVFLPPPAPPIATNLSVILGDSQGQTVGGNVAGALIASGTVILTTASFANVAYEKLQVKEEEE</sequence>
<keyword evidence="2" id="KW-0238">DNA-binding</keyword>
<comment type="caution">
    <text evidence="6">The sequence shown here is derived from an EMBL/GenBank/DDBJ whole genome shotgun (WGS) entry which is preliminary data.</text>
</comment>
<name>S8CC85_9LAMI</name>
<evidence type="ECO:0000256" key="4">
    <source>
        <dbReference type="SAM" id="MobiDB-lite"/>
    </source>
</evidence>
<feature type="domain" description="PPC" evidence="5">
    <location>
        <begin position="37"/>
        <end position="174"/>
    </location>
</feature>
<dbReference type="GO" id="GO:0005634">
    <property type="term" value="C:nucleus"/>
    <property type="evidence" value="ECO:0007669"/>
    <property type="project" value="TreeGrafter"/>
</dbReference>
<evidence type="ECO:0000256" key="1">
    <source>
        <dbReference type="ARBA" id="ARBA00023015"/>
    </source>
</evidence>
<accession>S8CC85</accession>
<dbReference type="CDD" id="cd11378">
    <property type="entry name" value="DUF296"/>
    <property type="match status" value="1"/>
</dbReference>
<feature type="non-terminal residue" evidence="6">
    <location>
        <position position="1"/>
    </location>
</feature>
<dbReference type="Proteomes" id="UP000015453">
    <property type="component" value="Unassembled WGS sequence"/>
</dbReference>
<keyword evidence="3" id="KW-0804">Transcription</keyword>
<reference evidence="6 7" key="1">
    <citation type="journal article" date="2013" name="BMC Genomics">
        <title>The miniature genome of a carnivorous plant Genlisea aurea contains a low number of genes and short non-coding sequences.</title>
        <authorList>
            <person name="Leushkin E.V."/>
            <person name="Sutormin R.A."/>
            <person name="Nabieva E.R."/>
            <person name="Penin A.A."/>
            <person name="Kondrashov A.S."/>
            <person name="Logacheva M.D."/>
        </authorList>
    </citation>
    <scope>NUCLEOTIDE SEQUENCE [LARGE SCALE GENOMIC DNA]</scope>
</reference>
<evidence type="ECO:0000313" key="7">
    <source>
        <dbReference type="Proteomes" id="UP000015453"/>
    </source>
</evidence>
<dbReference type="GO" id="GO:0003700">
    <property type="term" value="F:DNA-binding transcription factor activity"/>
    <property type="evidence" value="ECO:0007669"/>
    <property type="project" value="TreeGrafter"/>
</dbReference>
<proteinExistence type="predicted"/>
<gene>
    <name evidence="6" type="ORF">M569_10282</name>
</gene>
<dbReference type="SUPFAM" id="SSF117856">
    <property type="entry name" value="AF0104/ALDC/Ptd012-like"/>
    <property type="match status" value="1"/>
</dbReference>
<dbReference type="EMBL" id="AUSU01004790">
    <property type="protein sequence ID" value="EPS64500.1"/>
    <property type="molecule type" value="Genomic_DNA"/>
</dbReference>
<evidence type="ECO:0000256" key="2">
    <source>
        <dbReference type="ARBA" id="ARBA00023125"/>
    </source>
</evidence>
<evidence type="ECO:0000256" key="3">
    <source>
        <dbReference type="ARBA" id="ARBA00023163"/>
    </source>
</evidence>
<keyword evidence="7" id="KW-1185">Reference proteome</keyword>
<dbReference type="PANTHER" id="PTHR31100:SF14">
    <property type="entry name" value="AT-HOOK MOTIF NUCLEAR-LOCALIZED PROTEIN 15"/>
    <property type="match status" value="1"/>
</dbReference>
<protein>
    <recommendedName>
        <fullName evidence="5">PPC domain-containing protein</fullName>
    </recommendedName>
</protein>
<feature type="region of interest" description="Disordered" evidence="4">
    <location>
        <begin position="1"/>
        <end position="29"/>
    </location>
</feature>
<dbReference type="PROSITE" id="PS51742">
    <property type="entry name" value="PPC"/>
    <property type="match status" value="1"/>
</dbReference>
<dbReference type="AlphaFoldDB" id="S8CC85"/>
<dbReference type="PANTHER" id="PTHR31100">
    <property type="entry name" value="AT-HOOK MOTIF NUCLEAR-LOCALIZED PROTEIN 15"/>
    <property type="match status" value="1"/>
</dbReference>
<dbReference type="OrthoDB" id="782346at2759"/>
<organism evidence="6 7">
    <name type="scientific">Genlisea aurea</name>
    <dbReference type="NCBI Taxonomy" id="192259"/>
    <lineage>
        <taxon>Eukaryota</taxon>
        <taxon>Viridiplantae</taxon>
        <taxon>Streptophyta</taxon>
        <taxon>Embryophyta</taxon>
        <taxon>Tracheophyta</taxon>
        <taxon>Spermatophyta</taxon>
        <taxon>Magnoliopsida</taxon>
        <taxon>eudicotyledons</taxon>
        <taxon>Gunneridae</taxon>
        <taxon>Pentapetalae</taxon>
        <taxon>asterids</taxon>
        <taxon>lamiids</taxon>
        <taxon>Lamiales</taxon>
        <taxon>Lentibulariaceae</taxon>
        <taxon>Genlisea</taxon>
    </lineage>
</organism>
<dbReference type="GO" id="GO:0003680">
    <property type="term" value="F:minor groove of adenine-thymine-rich DNA binding"/>
    <property type="evidence" value="ECO:0007669"/>
    <property type="project" value="InterPro"/>
</dbReference>
<keyword evidence="1" id="KW-0805">Transcription regulation</keyword>
<evidence type="ECO:0000313" key="6">
    <source>
        <dbReference type="EMBL" id="EPS64500.1"/>
    </source>
</evidence>
<dbReference type="Gene3D" id="3.30.1330.80">
    <property type="entry name" value="Hypothetical protein, similar to alpha- acetolactate decarboxylase, domain 2"/>
    <property type="match status" value="1"/>
</dbReference>
<dbReference type="InterPro" id="IPR005175">
    <property type="entry name" value="PPC_dom"/>
</dbReference>
<evidence type="ECO:0000259" key="5">
    <source>
        <dbReference type="PROSITE" id="PS51742"/>
    </source>
</evidence>
<feature type="non-terminal residue" evidence="6">
    <location>
        <position position="174"/>
    </location>
</feature>
<dbReference type="InterPro" id="IPR014476">
    <property type="entry name" value="AHL15-29"/>
</dbReference>
<dbReference type="Pfam" id="PF03479">
    <property type="entry name" value="PCC"/>
    <property type="match status" value="1"/>
</dbReference>